<dbReference type="PANTHER" id="PTHR46579:SF1">
    <property type="entry name" value="F5_8 TYPE C DOMAIN-CONTAINING PROTEIN"/>
    <property type="match status" value="1"/>
</dbReference>
<dbReference type="InterPro" id="IPR004242">
    <property type="entry name" value="Transposase_21"/>
</dbReference>
<name>A0A8H3B9Y5_9AGAM</name>
<comment type="caution">
    <text evidence="1">The sequence shown here is derived from an EMBL/GenBank/DDBJ whole genome shotgun (WGS) entry which is preliminary data.</text>
</comment>
<evidence type="ECO:0008006" key="3">
    <source>
        <dbReference type="Google" id="ProtNLM"/>
    </source>
</evidence>
<reference evidence="1" key="1">
    <citation type="submission" date="2021-01" db="EMBL/GenBank/DDBJ databases">
        <authorList>
            <person name="Kaushik A."/>
        </authorList>
    </citation>
    <scope>NUCLEOTIDE SEQUENCE</scope>
    <source>
        <strain evidence="1">AG1-1C</strain>
    </source>
</reference>
<dbReference type="Pfam" id="PF02992">
    <property type="entry name" value="Transposase_21"/>
    <property type="match status" value="1"/>
</dbReference>
<dbReference type="PANTHER" id="PTHR46579">
    <property type="entry name" value="F5/8 TYPE C DOMAIN-CONTAINING PROTEIN-RELATED"/>
    <property type="match status" value="1"/>
</dbReference>
<proteinExistence type="predicted"/>
<accession>A0A8H3B9Y5</accession>
<dbReference type="Proteomes" id="UP000663846">
    <property type="component" value="Unassembled WGS sequence"/>
</dbReference>
<evidence type="ECO:0000313" key="2">
    <source>
        <dbReference type="Proteomes" id="UP000663846"/>
    </source>
</evidence>
<dbReference type="EMBL" id="CAJMWS010000549">
    <property type="protein sequence ID" value="CAE6450794.1"/>
    <property type="molecule type" value="Genomic_DNA"/>
</dbReference>
<dbReference type="AlphaFoldDB" id="A0A8H3B9Y5"/>
<feature type="non-terminal residue" evidence="1">
    <location>
        <position position="1"/>
    </location>
</feature>
<protein>
    <recommendedName>
        <fullName evidence="3">Transposase family Tnp2 protein</fullName>
    </recommendedName>
</protein>
<evidence type="ECO:0000313" key="1">
    <source>
        <dbReference type="EMBL" id="CAE6450794.1"/>
    </source>
</evidence>
<organism evidence="1 2">
    <name type="scientific">Rhizoctonia solani</name>
    <dbReference type="NCBI Taxonomy" id="456999"/>
    <lineage>
        <taxon>Eukaryota</taxon>
        <taxon>Fungi</taxon>
        <taxon>Dikarya</taxon>
        <taxon>Basidiomycota</taxon>
        <taxon>Agaricomycotina</taxon>
        <taxon>Agaricomycetes</taxon>
        <taxon>Cantharellales</taxon>
        <taxon>Ceratobasidiaceae</taxon>
        <taxon>Rhizoctonia</taxon>
    </lineage>
</organism>
<sequence length="849" mass="97697">FAGATKKDTHSTLENIRLALEDGADAGELPADIQDALPKMACTIQSLRHRLGVDTKSLLQVYTLCTACGKRYSSDFIKNAITPCCPNLIGDEPCDTILFTETILCNGKQSRRPIKSYPYLPISLAIERLLSRPGMKELMQLWREQGLDDQGVWEPSTRQDWLDGMPEDAFFGDISEAWGWRSQHARMTREYDHPEGRYHDLEPDDGPCSLVSLPYGLSLAINFDGVEVHKHKKYEVQGLYITINNLPSYLRTLIENMILVLVIPGPNQPTAYELDQILEPLVDDLLRLKQGIQMRVYDQNTQRMVPETIHARLTLRILDYIARLKITGHAGVASEDHFCLYCNKMLCQLSVREGYQDLKLRNPSTHLQHKYEWLQAQGNPYEQERLRKENGTIFTQLDRLPGWYAPTCCPIDGMHQFDLGMTKRLVKDIILKPGLLHHRRRQPMDERPLTRIDNFIKRTYFPSHCTRLPPKLSEMSGRIKAEQLRNLAHILPVALFEGLRVGDVIPNMDIPRGGVNTKIYEAQEKMADHLFKARRRVQALQDEDDLDELRQEDCWSSRNPRDYYKVVLCYLVSRSILFNRQHSLQDVEFAQQLLWRVNTSLVDMNVPLPPTAHLIMHVEDHILKFGSLYGTLTNAFERGNKVLININNNGRGNGCLETTMARGFLDRADFFRLVRRMQAIENPTRDDIATLEVMLRAVRDAPEHETQRGMLDEVLAGEALFRGQGRCSALWHIGLFTLDGPNSRRPALVKMIYKVQLTTPDDRVNHDIICVIIQRFEAPDRRISFAWHHWQSWLGIEPWKHQVLCKPEVIPPTDFLGVFALSDIAMGGVQYWMTFSMDHTEPERPVNRV</sequence>
<gene>
    <name evidence="1" type="ORF">RDB_LOCUS145448</name>
</gene>